<evidence type="ECO:0000256" key="1">
    <source>
        <dbReference type="ARBA" id="ARBA00004651"/>
    </source>
</evidence>
<evidence type="ECO:0000313" key="9">
    <source>
        <dbReference type="EMBL" id="HIU44637.1"/>
    </source>
</evidence>
<keyword evidence="5 7" id="KW-1133">Transmembrane helix</keyword>
<gene>
    <name evidence="9" type="ORF">IAB67_10105</name>
</gene>
<evidence type="ECO:0000256" key="2">
    <source>
        <dbReference type="ARBA" id="ARBA00022448"/>
    </source>
</evidence>
<protein>
    <submittedName>
        <fullName evidence="9">ABC transporter permease</fullName>
    </submittedName>
</protein>
<keyword evidence="2 7" id="KW-0813">Transport</keyword>
<dbReference type="GO" id="GO:0005886">
    <property type="term" value="C:plasma membrane"/>
    <property type="evidence" value="ECO:0007669"/>
    <property type="project" value="UniProtKB-SubCell"/>
</dbReference>
<comment type="caution">
    <text evidence="9">The sequence shown here is derived from an EMBL/GenBank/DDBJ whole genome shotgun (WGS) entry which is preliminary data.</text>
</comment>
<proteinExistence type="inferred from homology"/>
<evidence type="ECO:0000313" key="10">
    <source>
        <dbReference type="Proteomes" id="UP000824073"/>
    </source>
</evidence>
<dbReference type="PANTHER" id="PTHR43163">
    <property type="entry name" value="DIPEPTIDE TRANSPORT SYSTEM PERMEASE PROTEIN DPPB-RELATED"/>
    <property type="match status" value="1"/>
</dbReference>
<keyword evidence="6 7" id="KW-0472">Membrane</keyword>
<dbReference type="AlphaFoldDB" id="A0A9D1LMM0"/>
<comment type="similarity">
    <text evidence="7">Belongs to the binding-protein-dependent transport system permease family.</text>
</comment>
<evidence type="ECO:0000259" key="8">
    <source>
        <dbReference type="PROSITE" id="PS50928"/>
    </source>
</evidence>
<reference evidence="9" key="1">
    <citation type="submission" date="2020-10" db="EMBL/GenBank/DDBJ databases">
        <authorList>
            <person name="Gilroy R."/>
        </authorList>
    </citation>
    <scope>NUCLEOTIDE SEQUENCE</scope>
    <source>
        <strain evidence="9">CHK191-8634</strain>
    </source>
</reference>
<dbReference type="Gene3D" id="1.10.3720.10">
    <property type="entry name" value="MetI-like"/>
    <property type="match status" value="1"/>
</dbReference>
<feature type="transmembrane region" description="Helical" evidence="7">
    <location>
        <begin position="136"/>
        <end position="163"/>
    </location>
</feature>
<dbReference type="Pfam" id="PF00528">
    <property type="entry name" value="BPD_transp_1"/>
    <property type="match status" value="1"/>
</dbReference>
<evidence type="ECO:0000256" key="7">
    <source>
        <dbReference type="RuleBase" id="RU363032"/>
    </source>
</evidence>
<dbReference type="CDD" id="cd06261">
    <property type="entry name" value="TM_PBP2"/>
    <property type="match status" value="1"/>
</dbReference>
<organism evidence="9 10">
    <name type="scientific">Candidatus Ventrousia excrementavium</name>
    <dbReference type="NCBI Taxonomy" id="2840961"/>
    <lineage>
        <taxon>Bacteria</taxon>
        <taxon>Bacillati</taxon>
        <taxon>Bacillota</taxon>
        <taxon>Clostridia</taxon>
        <taxon>Eubacteriales</taxon>
        <taxon>Clostridiaceae</taxon>
        <taxon>Clostridiaceae incertae sedis</taxon>
        <taxon>Candidatus Ventrousia</taxon>
    </lineage>
</organism>
<reference evidence="9" key="2">
    <citation type="journal article" date="2021" name="PeerJ">
        <title>Extensive microbial diversity within the chicken gut microbiome revealed by metagenomics and culture.</title>
        <authorList>
            <person name="Gilroy R."/>
            <person name="Ravi A."/>
            <person name="Getino M."/>
            <person name="Pursley I."/>
            <person name="Horton D.L."/>
            <person name="Alikhan N.F."/>
            <person name="Baker D."/>
            <person name="Gharbi K."/>
            <person name="Hall N."/>
            <person name="Watson M."/>
            <person name="Adriaenssens E.M."/>
            <person name="Foster-Nyarko E."/>
            <person name="Jarju S."/>
            <person name="Secka A."/>
            <person name="Antonio M."/>
            <person name="Oren A."/>
            <person name="Chaudhuri R.R."/>
            <person name="La Ragione R."/>
            <person name="Hildebrand F."/>
            <person name="Pallen M.J."/>
        </authorList>
    </citation>
    <scope>NUCLEOTIDE SEQUENCE</scope>
    <source>
        <strain evidence="9">CHK191-8634</strain>
    </source>
</reference>
<dbReference type="EMBL" id="DVMR01000077">
    <property type="protein sequence ID" value="HIU44637.1"/>
    <property type="molecule type" value="Genomic_DNA"/>
</dbReference>
<feature type="transmembrane region" description="Helical" evidence="7">
    <location>
        <begin position="280"/>
        <end position="301"/>
    </location>
</feature>
<evidence type="ECO:0000256" key="3">
    <source>
        <dbReference type="ARBA" id="ARBA00022475"/>
    </source>
</evidence>
<dbReference type="GO" id="GO:0055085">
    <property type="term" value="P:transmembrane transport"/>
    <property type="evidence" value="ECO:0007669"/>
    <property type="project" value="InterPro"/>
</dbReference>
<evidence type="ECO:0000256" key="4">
    <source>
        <dbReference type="ARBA" id="ARBA00022692"/>
    </source>
</evidence>
<accession>A0A9D1LMM0</accession>
<name>A0A9D1LMM0_9CLOT</name>
<evidence type="ECO:0000256" key="6">
    <source>
        <dbReference type="ARBA" id="ARBA00023136"/>
    </source>
</evidence>
<feature type="transmembrane region" description="Helical" evidence="7">
    <location>
        <begin position="12"/>
        <end position="32"/>
    </location>
</feature>
<feature type="transmembrane region" description="Helical" evidence="7">
    <location>
        <begin position="103"/>
        <end position="124"/>
    </location>
</feature>
<feature type="domain" description="ABC transmembrane type-1" evidence="8">
    <location>
        <begin position="97"/>
        <end position="298"/>
    </location>
</feature>
<comment type="subcellular location">
    <subcellularLocation>
        <location evidence="1 7">Cell membrane</location>
        <topology evidence="1 7">Multi-pass membrane protein</topology>
    </subcellularLocation>
</comment>
<evidence type="ECO:0000256" key="5">
    <source>
        <dbReference type="ARBA" id="ARBA00022989"/>
    </source>
</evidence>
<dbReference type="PROSITE" id="PS50928">
    <property type="entry name" value="ABC_TM1"/>
    <property type="match status" value="1"/>
</dbReference>
<dbReference type="PANTHER" id="PTHR43163:SF6">
    <property type="entry name" value="DIPEPTIDE TRANSPORT SYSTEM PERMEASE PROTEIN DPPB-RELATED"/>
    <property type="match status" value="1"/>
</dbReference>
<dbReference type="Pfam" id="PF19300">
    <property type="entry name" value="BPD_transp_1_N"/>
    <property type="match status" value="1"/>
</dbReference>
<dbReference type="Proteomes" id="UP000824073">
    <property type="component" value="Unassembled WGS sequence"/>
</dbReference>
<sequence>MKLVRYCLNRLWQTVIVLLGVTLITFILMNVVPGNPVLMMLGQRADEETVARVEHELGMDQPLHVQYGRFLKGLVQLDLGRSYFRKVPVVDLVASRFLVTAKVALVTFVISMVLGVGIGIIAAINRGRALDRGLMALAILGISAPSFWVALILQIIFGLMLGWLPISGLDSWKSYILPCFALGTRFAATTARFTRTSMLDVIGQDYVRTARAKGLREAVVILQHSFKNALIPVVTLSGMQLGGLLCGSILTESVFTIPGIGKLTVDSMMERDLPLLQGCIIYIAIVVVLCNLLVDLSYALIDPRIRVTAKGV</sequence>
<dbReference type="InterPro" id="IPR045621">
    <property type="entry name" value="BPD_transp_1_N"/>
</dbReference>
<dbReference type="InterPro" id="IPR035906">
    <property type="entry name" value="MetI-like_sf"/>
</dbReference>
<keyword evidence="4 7" id="KW-0812">Transmembrane</keyword>
<dbReference type="InterPro" id="IPR000515">
    <property type="entry name" value="MetI-like"/>
</dbReference>
<keyword evidence="3" id="KW-1003">Cell membrane</keyword>
<dbReference type="SUPFAM" id="SSF161098">
    <property type="entry name" value="MetI-like"/>
    <property type="match status" value="1"/>
</dbReference>